<protein>
    <submittedName>
        <fullName evidence="2">Uncharacterized protein</fullName>
    </submittedName>
</protein>
<evidence type="ECO:0000313" key="3">
    <source>
        <dbReference type="Proteomes" id="UP000244441"/>
    </source>
</evidence>
<sequence length="246" mass="28463">MDALRFVPDDLSKIVNDRINQITSRYDSLSEIIEQLDKSSAEFRQDIIQASKECKFEYHKIQKDIPDEKLIESIRTFNQNLNAQEDINYYQLLVDVQLFFAYLGCETVGDSLHSAVVCESIKKIFEEEKQKKVFALKLAEEIKAAISKQGKNNVNKKHKVIDEVISKVISQWLSEGKPAIFNFVQENYKAFYDASQKLGGYISDEAKMHSEMSRWLESFEKLLNNKCVHKPRAILVKLAKENKENS</sequence>
<feature type="coiled-coil region" evidence="1">
    <location>
        <begin position="19"/>
        <end position="53"/>
    </location>
</feature>
<evidence type="ECO:0000313" key="2">
    <source>
        <dbReference type="EMBL" id="AWB68465.1"/>
    </source>
</evidence>
<gene>
    <name evidence="2" type="ORF">C2869_19560</name>
</gene>
<accession>A0A2S0VW98</accession>
<proteinExistence type="predicted"/>
<organism evidence="2 3">
    <name type="scientific">Saccharobesus litoralis</name>
    <dbReference type="NCBI Taxonomy" id="2172099"/>
    <lineage>
        <taxon>Bacteria</taxon>
        <taxon>Pseudomonadati</taxon>
        <taxon>Pseudomonadota</taxon>
        <taxon>Gammaproteobacteria</taxon>
        <taxon>Alteromonadales</taxon>
        <taxon>Alteromonadaceae</taxon>
        <taxon>Saccharobesus</taxon>
    </lineage>
</organism>
<keyword evidence="3" id="KW-1185">Reference proteome</keyword>
<dbReference type="KEGG" id="cate:C2869_19560"/>
<dbReference type="Proteomes" id="UP000244441">
    <property type="component" value="Chromosome"/>
</dbReference>
<reference evidence="2 3" key="1">
    <citation type="submission" date="2018-01" db="EMBL/GenBank/DDBJ databases">
        <title>Genome sequence of a Cantenovulum-like bacteria.</title>
        <authorList>
            <person name="Tan W.R."/>
            <person name="Lau N.-S."/>
            <person name="Go F."/>
            <person name="Amirul A.-A.A."/>
        </authorList>
    </citation>
    <scope>NUCLEOTIDE SEQUENCE [LARGE SCALE GENOMIC DNA]</scope>
    <source>
        <strain evidence="2 3">CCB-QB4</strain>
    </source>
</reference>
<dbReference type="EMBL" id="CP026604">
    <property type="protein sequence ID" value="AWB68465.1"/>
    <property type="molecule type" value="Genomic_DNA"/>
</dbReference>
<dbReference type="AlphaFoldDB" id="A0A2S0VW98"/>
<keyword evidence="1" id="KW-0175">Coiled coil</keyword>
<dbReference type="RefSeq" id="WP_108604524.1">
    <property type="nucleotide sequence ID" value="NZ_CP026604.1"/>
</dbReference>
<name>A0A2S0VW98_9ALTE</name>
<evidence type="ECO:0000256" key="1">
    <source>
        <dbReference type="SAM" id="Coils"/>
    </source>
</evidence>